<comment type="caution">
    <text evidence="3">The sequence shown here is derived from an EMBL/GenBank/DDBJ whole genome shotgun (WGS) entry which is preliminary data.</text>
</comment>
<keyword evidence="3" id="KW-0540">Nuclease</keyword>
<keyword evidence="4" id="KW-1185">Reference proteome</keyword>
<reference evidence="3 4" key="1">
    <citation type="submission" date="2018-07" db="EMBL/GenBank/DDBJ databases">
        <title>Genomic Encyclopedia of Type Strains, Phase III (KMG-III): the genomes of soil and plant-associated and newly described type strains.</title>
        <authorList>
            <person name="Whitman W."/>
        </authorList>
    </citation>
    <scope>NUCLEOTIDE SEQUENCE [LARGE SCALE GENOMIC DNA]</scope>
    <source>
        <strain evidence="3 4">CECT 7287</strain>
    </source>
</reference>
<feature type="domain" description="HNH nuclease" evidence="1">
    <location>
        <begin position="60"/>
        <end position="106"/>
    </location>
</feature>
<keyword evidence="3" id="KW-0255">Endonuclease</keyword>
<evidence type="ECO:0000313" key="3">
    <source>
        <dbReference type="EMBL" id="RED89168.1"/>
    </source>
</evidence>
<dbReference type="OrthoDB" id="5379188at2"/>
<keyword evidence="3" id="KW-0378">Hydrolase</keyword>
<dbReference type="InterPro" id="IPR040836">
    <property type="entry name" value="SAVED"/>
</dbReference>
<dbReference type="InterPro" id="IPR003615">
    <property type="entry name" value="HNH_nuc"/>
</dbReference>
<dbReference type="RefSeq" id="WP_116058630.1">
    <property type="nucleotide sequence ID" value="NZ_QRDZ01000001.1"/>
</dbReference>
<dbReference type="Pfam" id="PF18145">
    <property type="entry name" value="SAVED"/>
    <property type="match status" value="1"/>
</dbReference>
<accession>A0A3D9KT42</accession>
<evidence type="ECO:0000259" key="1">
    <source>
        <dbReference type="Pfam" id="PF13391"/>
    </source>
</evidence>
<dbReference type="EMBL" id="QRDZ01000001">
    <property type="protein sequence ID" value="RED89168.1"/>
    <property type="molecule type" value="Genomic_DNA"/>
</dbReference>
<feature type="domain" description="SMODS-associated and fused to various effectors" evidence="2">
    <location>
        <begin position="200"/>
        <end position="379"/>
    </location>
</feature>
<name>A0A3D9KT42_9BACL</name>
<dbReference type="GO" id="GO:0004519">
    <property type="term" value="F:endonuclease activity"/>
    <property type="evidence" value="ECO:0007669"/>
    <property type="project" value="UniProtKB-KW"/>
</dbReference>
<dbReference type="Pfam" id="PF13391">
    <property type="entry name" value="HNH_2"/>
    <property type="match status" value="1"/>
</dbReference>
<dbReference type="AlphaFoldDB" id="A0A3D9KT42"/>
<sequence>MNNVESSGEQKRERRQLRAVENFYLWVVSGGRCSFQDSKSKVCNKLLILNEDGRLSNVGEKAHIIGHKGPRYEFAEQYGYKDEDLENISNLMMLCADHHKLIDDHAEAFPPDDLFRMKREHEERVVSLGEINRKSIAIIHKRLAPPIRSLDLIEGTNKLLLEAIELQEEFVDTSLEGWEEAKAMDIALHKQFLDVMACHKDIDVEIFPLSPIPLLIHLGTLITDTISATVYQYDRDQQLWVSNQPGTNRAPSIQTKCQSAFNEDATILVVAVSVSASIDTQDIHNVVENEYDLMDISIENPGINRVLFQEDVQIIQKEFKLAVEKQLQQKRYKEIHLFYSGPAGLAVEIGRGINTRMWPNVYLYHFNIRNNPRYQRTFSV</sequence>
<dbReference type="NCBIfam" id="NF033611">
    <property type="entry name" value="SAVED"/>
    <property type="match status" value="1"/>
</dbReference>
<proteinExistence type="predicted"/>
<evidence type="ECO:0000313" key="4">
    <source>
        <dbReference type="Proteomes" id="UP000256977"/>
    </source>
</evidence>
<dbReference type="Proteomes" id="UP000256977">
    <property type="component" value="Unassembled WGS sequence"/>
</dbReference>
<gene>
    <name evidence="3" type="ORF">DFP98_101139</name>
</gene>
<protein>
    <submittedName>
        <fullName evidence="3">HNH endonuclease</fullName>
    </submittedName>
</protein>
<evidence type="ECO:0000259" key="2">
    <source>
        <dbReference type="Pfam" id="PF18145"/>
    </source>
</evidence>
<organism evidence="3 4">
    <name type="scientific">Cohnella phaseoli</name>
    <dbReference type="NCBI Taxonomy" id="456490"/>
    <lineage>
        <taxon>Bacteria</taxon>
        <taxon>Bacillati</taxon>
        <taxon>Bacillota</taxon>
        <taxon>Bacilli</taxon>
        <taxon>Bacillales</taxon>
        <taxon>Paenibacillaceae</taxon>
        <taxon>Cohnella</taxon>
    </lineage>
</organism>